<dbReference type="AlphaFoldDB" id="A0A4D6LG70"/>
<gene>
    <name evidence="2" type="ORF">DEO72_LG3g2029</name>
</gene>
<evidence type="ECO:0000313" key="3">
    <source>
        <dbReference type="Proteomes" id="UP000501690"/>
    </source>
</evidence>
<organism evidence="2 3">
    <name type="scientific">Vigna unguiculata</name>
    <name type="common">Cowpea</name>
    <dbReference type="NCBI Taxonomy" id="3917"/>
    <lineage>
        <taxon>Eukaryota</taxon>
        <taxon>Viridiplantae</taxon>
        <taxon>Streptophyta</taxon>
        <taxon>Embryophyta</taxon>
        <taxon>Tracheophyta</taxon>
        <taxon>Spermatophyta</taxon>
        <taxon>Magnoliopsida</taxon>
        <taxon>eudicotyledons</taxon>
        <taxon>Gunneridae</taxon>
        <taxon>Pentapetalae</taxon>
        <taxon>rosids</taxon>
        <taxon>fabids</taxon>
        <taxon>Fabales</taxon>
        <taxon>Fabaceae</taxon>
        <taxon>Papilionoideae</taxon>
        <taxon>50 kb inversion clade</taxon>
        <taxon>NPAAA clade</taxon>
        <taxon>indigoferoid/millettioid clade</taxon>
        <taxon>Phaseoleae</taxon>
        <taxon>Vigna</taxon>
    </lineage>
</organism>
<dbReference type="Proteomes" id="UP000501690">
    <property type="component" value="Linkage Group LG3"/>
</dbReference>
<reference evidence="2 3" key="1">
    <citation type="submission" date="2019-04" db="EMBL/GenBank/DDBJ databases">
        <title>An improved genome assembly and genetic linkage map for asparagus bean, Vigna unguiculata ssp. sesquipedialis.</title>
        <authorList>
            <person name="Xia Q."/>
            <person name="Zhang R."/>
            <person name="Dong Y."/>
        </authorList>
    </citation>
    <scope>NUCLEOTIDE SEQUENCE [LARGE SCALE GENOMIC DNA]</scope>
    <source>
        <tissue evidence="2">Leaf</tissue>
    </source>
</reference>
<protein>
    <submittedName>
        <fullName evidence="2">Uncharacterized protein</fullName>
    </submittedName>
</protein>
<sequence length="209" mass="23955">MCRTTAPPYSTFTPISPEFGAAPSRTPAANTTTASHPHSRPFLACLHLLHSARTSSHNEARKRNSRNNHHLLFTDHDAVEPPCRKRVRTSGHHREYLHQLRIHHFRTRTTTTAARHRTCNHHSRTNSVHKPPPPRLHRRRRRSSRAVIHKPPRNPKRSKPWSGERKCTLRHVSASDRTVKLVNWSKSTVNSGQNCKKCVAYLLVTVSFA</sequence>
<evidence type="ECO:0000256" key="1">
    <source>
        <dbReference type="SAM" id="MobiDB-lite"/>
    </source>
</evidence>
<evidence type="ECO:0000313" key="2">
    <source>
        <dbReference type="EMBL" id="QCD87493.1"/>
    </source>
</evidence>
<feature type="compositionally biased region" description="Basic residues" evidence="1">
    <location>
        <begin position="114"/>
        <end position="124"/>
    </location>
</feature>
<feature type="compositionally biased region" description="Basic residues" evidence="1">
    <location>
        <begin position="135"/>
        <end position="159"/>
    </location>
</feature>
<dbReference type="EMBL" id="CP039347">
    <property type="protein sequence ID" value="QCD87493.1"/>
    <property type="molecule type" value="Genomic_DNA"/>
</dbReference>
<name>A0A4D6LG70_VIGUN</name>
<proteinExistence type="predicted"/>
<accession>A0A4D6LG70</accession>
<feature type="compositionally biased region" description="Polar residues" evidence="1">
    <location>
        <begin position="27"/>
        <end position="36"/>
    </location>
</feature>
<feature type="region of interest" description="Disordered" evidence="1">
    <location>
        <begin position="1"/>
        <end position="36"/>
    </location>
</feature>
<keyword evidence="3" id="KW-1185">Reference proteome</keyword>
<feature type="region of interest" description="Disordered" evidence="1">
    <location>
        <begin position="109"/>
        <end position="166"/>
    </location>
</feature>